<dbReference type="Gene3D" id="3.40.50.410">
    <property type="entry name" value="von Willebrand factor, type A domain"/>
    <property type="match status" value="1"/>
</dbReference>
<organism evidence="2">
    <name type="scientific">Trepomonas sp. PC1</name>
    <dbReference type="NCBI Taxonomy" id="1076344"/>
    <lineage>
        <taxon>Eukaryota</taxon>
        <taxon>Metamonada</taxon>
        <taxon>Diplomonadida</taxon>
        <taxon>Hexamitidae</taxon>
        <taxon>Hexamitinae</taxon>
        <taxon>Trepomonas</taxon>
    </lineage>
</organism>
<dbReference type="InterPro" id="IPR002035">
    <property type="entry name" value="VWF_A"/>
</dbReference>
<feature type="domain" description="VWFA" evidence="1">
    <location>
        <begin position="7"/>
        <end position="201"/>
    </location>
</feature>
<reference evidence="2" key="1">
    <citation type="submission" date="2015-07" db="EMBL/GenBank/DDBJ databases">
        <title>Adaptation to a free-living lifestyle via gene acquisitions in the diplomonad Trepomonas sp. PC1.</title>
        <authorList>
            <person name="Xu F."/>
            <person name="Jerlstrom-Hultqvist J."/>
            <person name="Kolisko M."/>
            <person name="Simpson A.G.B."/>
            <person name="Roger A.J."/>
            <person name="Svard S.G."/>
            <person name="Andersson J.O."/>
        </authorList>
    </citation>
    <scope>NUCLEOTIDE SEQUENCE</scope>
    <source>
        <strain evidence="2">PC1</strain>
    </source>
</reference>
<dbReference type="EMBL" id="GDID01000570">
    <property type="protein sequence ID" value="JAP96036.1"/>
    <property type="molecule type" value="Transcribed_RNA"/>
</dbReference>
<name>A0A146KKV1_9EUKA</name>
<evidence type="ECO:0000313" key="2">
    <source>
        <dbReference type="EMBL" id="JAP96036.1"/>
    </source>
</evidence>
<dbReference type="InterPro" id="IPR036465">
    <property type="entry name" value="vWFA_dom_sf"/>
</dbReference>
<dbReference type="PROSITE" id="PS50234">
    <property type="entry name" value="VWFA"/>
    <property type="match status" value="1"/>
</dbReference>
<accession>A0A146KKV1</accession>
<evidence type="ECO:0000259" key="1">
    <source>
        <dbReference type="PROSITE" id="PS50234"/>
    </source>
</evidence>
<protein>
    <submittedName>
        <fullName evidence="2">von Willebrand factor type A domain-containing protein</fullName>
    </submittedName>
</protein>
<sequence length="211" mass="23600">MREDLLEVVAILDMSGSMGGIQNDTIGGFNAYLDQLKSNTDFETLMTLVFFNNANQTIFYRKNVKDIQHISTKEYCPGGGTALLDALGFSIERLRAELQNTAEDQKPGQISFFVTTDGEENSSHKFDNQKIKKMVEQAQTEDKWNFMFAGAGIDAFAAGQNLGFQAQNIAKLENDGRSQQVLYEALACQQMESKKCAKPAMSFQMRFNSKK</sequence>
<dbReference type="SUPFAM" id="SSF53300">
    <property type="entry name" value="vWA-like"/>
    <property type="match status" value="1"/>
</dbReference>
<gene>
    <name evidence="2" type="ORF">TPC1_10764</name>
</gene>
<proteinExistence type="predicted"/>
<dbReference type="AlphaFoldDB" id="A0A146KKV1"/>